<dbReference type="RefSeq" id="WP_219928963.1">
    <property type="nucleotide sequence ID" value="NZ_ONZF01000016.1"/>
</dbReference>
<keyword evidence="1" id="KW-0812">Transmembrane</keyword>
<organism evidence="2 3">
    <name type="scientific">Palleronia abyssalis</name>
    <dbReference type="NCBI Taxonomy" id="1501240"/>
    <lineage>
        <taxon>Bacteria</taxon>
        <taxon>Pseudomonadati</taxon>
        <taxon>Pseudomonadota</taxon>
        <taxon>Alphaproteobacteria</taxon>
        <taxon>Rhodobacterales</taxon>
        <taxon>Roseobacteraceae</taxon>
        <taxon>Palleronia</taxon>
    </lineage>
</organism>
<feature type="transmembrane region" description="Helical" evidence="1">
    <location>
        <begin position="7"/>
        <end position="29"/>
    </location>
</feature>
<keyword evidence="1" id="KW-1133">Transmembrane helix</keyword>
<reference evidence="2 3" key="1">
    <citation type="submission" date="2018-03" db="EMBL/GenBank/DDBJ databases">
        <authorList>
            <person name="Keele B.F."/>
        </authorList>
    </citation>
    <scope>NUCLEOTIDE SEQUENCE [LARGE SCALE GENOMIC DNA]</scope>
    <source>
        <strain evidence="2 3">CECT 8504</strain>
    </source>
</reference>
<dbReference type="AlphaFoldDB" id="A0A2R8C1F2"/>
<evidence type="ECO:0000313" key="3">
    <source>
        <dbReference type="Proteomes" id="UP000244912"/>
    </source>
</evidence>
<dbReference type="Proteomes" id="UP000244912">
    <property type="component" value="Unassembled WGS sequence"/>
</dbReference>
<sequence length="101" mass="10956">MAVALRAAAALTVFVNGIYIMVLTVSIFMPMGIDPICFGVFLVPVGERTQIRPQEGFDLFVLQKITGRAILTLADLLGPSGPSGRTALRLPQITLWLPERC</sequence>
<accession>A0A2R8C1F2</accession>
<evidence type="ECO:0000313" key="2">
    <source>
        <dbReference type="EMBL" id="SPJ26222.1"/>
    </source>
</evidence>
<proteinExistence type="predicted"/>
<keyword evidence="3" id="KW-1185">Reference proteome</keyword>
<protein>
    <submittedName>
        <fullName evidence="2">Uncharacterized protein</fullName>
    </submittedName>
</protein>
<gene>
    <name evidence="2" type="ORF">PAA8504_04078</name>
</gene>
<dbReference type="EMBL" id="ONZF01000016">
    <property type="protein sequence ID" value="SPJ26222.1"/>
    <property type="molecule type" value="Genomic_DNA"/>
</dbReference>
<name>A0A2R8C1F2_9RHOB</name>
<keyword evidence="1" id="KW-0472">Membrane</keyword>
<evidence type="ECO:0000256" key="1">
    <source>
        <dbReference type="SAM" id="Phobius"/>
    </source>
</evidence>